<gene>
    <name evidence="3" type="ORF">AWB66_04058</name>
</gene>
<protein>
    <recommendedName>
        <fullName evidence="5">Multidrug ABC transporter ATPase</fullName>
    </recommendedName>
</protein>
<evidence type="ECO:0000313" key="3">
    <source>
        <dbReference type="EMBL" id="SAL65930.1"/>
    </source>
</evidence>
<keyword evidence="2" id="KW-1133">Transmembrane helix</keyword>
<evidence type="ECO:0000256" key="1">
    <source>
        <dbReference type="SAM" id="MobiDB-lite"/>
    </source>
</evidence>
<feature type="transmembrane region" description="Helical" evidence="2">
    <location>
        <begin position="36"/>
        <end position="58"/>
    </location>
</feature>
<dbReference type="RefSeq" id="WP_235021177.1">
    <property type="nucleotide sequence ID" value="NZ_FCNZ02000015.1"/>
</dbReference>
<dbReference type="STRING" id="326475.AWB66_04058"/>
<keyword evidence="2" id="KW-0812">Transmembrane</keyword>
<evidence type="ECO:0008006" key="5">
    <source>
        <dbReference type="Google" id="ProtNLM"/>
    </source>
</evidence>
<proteinExistence type="predicted"/>
<feature type="compositionally biased region" description="Low complexity" evidence="1">
    <location>
        <begin position="69"/>
        <end position="79"/>
    </location>
</feature>
<sequence>MTRFARTARRRFGQVSSTIASASRHVVPPNLTSWKLALYVFVFLLPGGSFVVLGMGWFENRNRRRAAKPRQPQTPTQTRVTKLIPGPTPCSQGEC</sequence>
<dbReference type="AlphaFoldDB" id="A0A158JCA0"/>
<organism evidence="3 4">
    <name type="scientific">Caballeronia telluris</name>
    <dbReference type="NCBI Taxonomy" id="326475"/>
    <lineage>
        <taxon>Bacteria</taxon>
        <taxon>Pseudomonadati</taxon>
        <taxon>Pseudomonadota</taxon>
        <taxon>Betaproteobacteria</taxon>
        <taxon>Burkholderiales</taxon>
        <taxon>Burkholderiaceae</taxon>
        <taxon>Caballeronia</taxon>
    </lineage>
</organism>
<accession>A0A158JCA0</accession>
<dbReference type="Proteomes" id="UP000054717">
    <property type="component" value="Unassembled WGS sequence"/>
</dbReference>
<keyword evidence="4" id="KW-1185">Reference proteome</keyword>
<feature type="region of interest" description="Disordered" evidence="1">
    <location>
        <begin position="64"/>
        <end position="95"/>
    </location>
</feature>
<reference evidence="3" key="1">
    <citation type="submission" date="2016-01" db="EMBL/GenBank/DDBJ databases">
        <authorList>
            <person name="Peeters Charlotte."/>
        </authorList>
    </citation>
    <scope>NUCLEOTIDE SEQUENCE</scope>
    <source>
        <strain evidence="3">LMG 22936</strain>
    </source>
</reference>
<evidence type="ECO:0000256" key="2">
    <source>
        <dbReference type="SAM" id="Phobius"/>
    </source>
</evidence>
<name>A0A158JCA0_9BURK</name>
<evidence type="ECO:0000313" key="4">
    <source>
        <dbReference type="Proteomes" id="UP000054717"/>
    </source>
</evidence>
<comment type="caution">
    <text evidence="3">The sequence shown here is derived from an EMBL/GenBank/DDBJ whole genome shotgun (WGS) entry which is preliminary data.</text>
</comment>
<keyword evidence="2" id="KW-0472">Membrane</keyword>
<dbReference type="EMBL" id="FCNZ02000015">
    <property type="protein sequence ID" value="SAL65930.1"/>
    <property type="molecule type" value="Genomic_DNA"/>
</dbReference>